<organism evidence="9 10">
    <name type="scientific">Lihuaxuella thermophila</name>
    <dbReference type="NCBI Taxonomy" id="1173111"/>
    <lineage>
        <taxon>Bacteria</taxon>
        <taxon>Bacillati</taxon>
        <taxon>Bacillota</taxon>
        <taxon>Bacilli</taxon>
        <taxon>Bacillales</taxon>
        <taxon>Thermoactinomycetaceae</taxon>
        <taxon>Lihuaxuella</taxon>
    </lineage>
</organism>
<dbReference type="SUPFAM" id="SSF55816">
    <property type="entry name" value="5'-nucleotidase (syn. UDP-sugar hydrolase), C-terminal domain"/>
    <property type="match status" value="1"/>
</dbReference>
<evidence type="ECO:0000313" key="10">
    <source>
        <dbReference type="Proteomes" id="UP000199695"/>
    </source>
</evidence>
<dbReference type="FunFam" id="3.60.21.10:FF:000052">
    <property type="entry name" value="Endonuclease YhcR"/>
    <property type="match status" value="1"/>
</dbReference>
<dbReference type="STRING" id="1173111.SAMN05444955_10388"/>
<dbReference type="GO" id="GO:0008253">
    <property type="term" value="F:5'-nucleotidase activity"/>
    <property type="evidence" value="ECO:0007669"/>
    <property type="project" value="TreeGrafter"/>
</dbReference>
<evidence type="ECO:0000313" key="9">
    <source>
        <dbReference type="EMBL" id="SEM90400.1"/>
    </source>
</evidence>
<comment type="subcellular location">
    <subcellularLocation>
        <location evidence="1">Secreted</location>
        <location evidence="1">Cell wall</location>
        <topology evidence="1">Peptidoglycan-anchor</topology>
    </subcellularLocation>
</comment>
<keyword evidence="6" id="KW-0547">Nucleotide-binding</keyword>
<keyword evidence="5" id="KW-0572">Peptidoglycan-anchor</keyword>
<dbReference type="Gene3D" id="3.90.780.10">
    <property type="entry name" value="5'-Nucleotidase, C-terminal domain"/>
    <property type="match status" value="1"/>
</dbReference>
<keyword evidence="6" id="KW-0378">Hydrolase</keyword>
<dbReference type="GO" id="GO:0046872">
    <property type="term" value="F:metal ion binding"/>
    <property type="evidence" value="ECO:0007669"/>
    <property type="project" value="InterPro"/>
</dbReference>
<dbReference type="PANTHER" id="PTHR11575:SF24">
    <property type="entry name" value="5'-NUCLEOTIDASE"/>
    <property type="match status" value="1"/>
</dbReference>
<dbReference type="EMBL" id="FOCQ01000003">
    <property type="protein sequence ID" value="SEM90400.1"/>
    <property type="molecule type" value="Genomic_DNA"/>
</dbReference>
<keyword evidence="2" id="KW-0134">Cell wall</keyword>
<dbReference type="InterPro" id="IPR008334">
    <property type="entry name" value="5'-Nucleotdase_C"/>
</dbReference>
<dbReference type="Pfam" id="PF02872">
    <property type="entry name" value="5_nucleotid_C"/>
    <property type="match status" value="1"/>
</dbReference>
<feature type="domain" description="5'-Nucleotidase C-terminal" evidence="8">
    <location>
        <begin position="345"/>
        <end position="495"/>
    </location>
</feature>
<dbReference type="InterPro" id="IPR036907">
    <property type="entry name" value="5'-Nucleotdase_C_sf"/>
</dbReference>
<evidence type="ECO:0000256" key="6">
    <source>
        <dbReference type="RuleBase" id="RU362119"/>
    </source>
</evidence>
<keyword evidence="4 6" id="KW-0732">Signal</keyword>
<dbReference type="Proteomes" id="UP000199695">
    <property type="component" value="Unassembled WGS sequence"/>
</dbReference>
<evidence type="ECO:0000259" key="8">
    <source>
        <dbReference type="Pfam" id="PF02872"/>
    </source>
</evidence>
<dbReference type="InterPro" id="IPR004843">
    <property type="entry name" value="Calcineurin-like_PHP"/>
</dbReference>
<dbReference type="InterPro" id="IPR029052">
    <property type="entry name" value="Metallo-depent_PP-like"/>
</dbReference>
<evidence type="ECO:0000256" key="4">
    <source>
        <dbReference type="ARBA" id="ARBA00022729"/>
    </source>
</evidence>
<dbReference type="InterPro" id="IPR006179">
    <property type="entry name" value="5_nucleotidase/apyrase"/>
</dbReference>
<feature type="domain" description="Calcineurin-like phosphoesterase" evidence="7">
    <location>
        <begin position="45"/>
        <end position="270"/>
    </location>
</feature>
<reference evidence="9 10" key="1">
    <citation type="submission" date="2016-10" db="EMBL/GenBank/DDBJ databases">
        <authorList>
            <person name="de Groot N.N."/>
        </authorList>
    </citation>
    <scope>NUCLEOTIDE SEQUENCE [LARGE SCALE GENOMIC DNA]</scope>
    <source>
        <strain evidence="9 10">DSM 46701</strain>
    </source>
</reference>
<dbReference type="AlphaFoldDB" id="A0A1H8C5U0"/>
<name>A0A1H8C5U0_9BACL</name>
<dbReference type="Gene3D" id="3.60.21.10">
    <property type="match status" value="1"/>
</dbReference>
<dbReference type="Pfam" id="PF00149">
    <property type="entry name" value="Metallophos"/>
    <property type="match status" value="1"/>
</dbReference>
<protein>
    <submittedName>
        <fullName evidence="9">5'-nucleotidase</fullName>
    </submittedName>
</protein>
<evidence type="ECO:0000256" key="3">
    <source>
        <dbReference type="ARBA" id="ARBA00022525"/>
    </source>
</evidence>
<dbReference type="PROSITE" id="PS00786">
    <property type="entry name" value="5_NUCLEOTIDASE_2"/>
    <property type="match status" value="1"/>
</dbReference>
<evidence type="ECO:0000256" key="1">
    <source>
        <dbReference type="ARBA" id="ARBA00004168"/>
    </source>
</evidence>
<dbReference type="PANTHER" id="PTHR11575">
    <property type="entry name" value="5'-NUCLEOTIDASE-RELATED"/>
    <property type="match status" value="1"/>
</dbReference>
<feature type="signal peptide" evidence="6">
    <location>
        <begin position="1"/>
        <end position="29"/>
    </location>
</feature>
<dbReference type="GO" id="GO:0000166">
    <property type="term" value="F:nucleotide binding"/>
    <property type="evidence" value="ECO:0007669"/>
    <property type="project" value="UniProtKB-KW"/>
</dbReference>
<accession>A0A1H8C5U0</accession>
<comment type="similarity">
    <text evidence="6">Belongs to the 5'-nucleotidase family.</text>
</comment>
<sequence length="533" mass="58078">MGHTFRHRAGAVFLSLLSLVSVPFLTAFADGGKDPKPVSVQMLSINDFHGQLDRVGKVNNQPVGTAAYLAAYLEREMENPNTLLVHAGDVVGASAPVSALLQDEPTIEILNTLGFDVGTVGNHEFDEGVKEMMRLIYGGSHPKTGYFEGADFPYTVANVLDKQTNRPILPPHIIKRVKGIPIGFIGVVTKTTPSIVTPDGVKDVVFTDEAEAINHEVTKLKKKGVQAIMVLAHEGGTQDSKTGEITGPIAEITKKLDPEVDVVFAGHSHTFLNGNIDGKLVVQAYSYGTAIADVDLVLDRRSKDVIQKRAEVVTTFHQGMTPDAEIQHIVDQAQAKVEPIINQEVGQTSAAITRQTNQAGESALGNLIADAQRWKMQTDFAFMNPGGIRADLPAGKVTWGDVFTVQPFNNDLVKMELTGEQIRRVLNQQFQDPGRIRILQISGLQYSYNPDRPAHDRVVDLKKTDGTPIDPTQTYTVTVNSFLASGGDDFTVFNEGLNRIVGPVDLDALIEYIKQLPQPFSAQIEGRIQLTTQ</sequence>
<dbReference type="PRINTS" id="PR01607">
    <property type="entry name" value="APYRASEFAMLY"/>
</dbReference>
<evidence type="ECO:0000259" key="7">
    <source>
        <dbReference type="Pfam" id="PF00149"/>
    </source>
</evidence>
<feature type="chain" id="PRO_5011328998" evidence="6">
    <location>
        <begin position="30"/>
        <end position="533"/>
    </location>
</feature>
<dbReference type="RefSeq" id="WP_425283814.1">
    <property type="nucleotide sequence ID" value="NZ_FOCQ01000003.1"/>
</dbReference>
<dbReference type="GO" id="GO:0008768">
    <property type="term" value="F:UDP-sugar diphosphatase activity"/>
    <property type="evidence" value="ECO:0007669"/>
    <property type="project" value="TreeGrafter"/>
</dbReference>
<dbReference type="FunFam" id="3.90.780.10:FF:000004">
    <property type="entry name" value="UDP-sugar hydrolase, putative"/>
    <property type="match status" value="1"/>
</dbReference>
<keyword evidence="3" id="KW-0964">Secreted</keyword>
<dbReference type="GO" id="GO:0030288">
    <property type="term" value="C:outer membrane-bounded periplasmic space"/>
    <property type="evidence" value="ECO:0007669"/>
    <property type="project" value="TreeGrafter"/>
</dbReference>
<evidence type="ECO:0000256" key="2">
    <source>
        <dbReference type="ARBA" id="ARBA00022512"/>
    </source>
</evidence>
<proteinExistence type="inferred from homology"/>
<dbReference type="InterPro" id="IPR006146">
    <property type="entry name" value="5'-Nucleotdase_CS"/>
</dbReference>
<dbReference type="GO" id="GO:0009166">
    <property type="term" value="P:nucleotide catabolic process"/>
    <property type="evidence" value="ECO:0007669"/>
    <property type="project" value="InterPro"/>
</dbReference>
<evidence type="ECO:0000256" key="5">
    <source>
        <dbReference type="ARBA" id="ARBA00023088"/>
    </source>
</evidence>
<dbReference type="SUPFAM" id="SSF56300">
    <property type="entry name" value="Metallo-dependent phosphatases"/>
    <property type="match status" value="1"/>
</dbReference>
<gene>
    <name evidence="9" type="ORF">SAMN05444955_10388</name>
</gene>
<keyword evidence="10" id="KW-1185">Reference proteome</keyword>